<dbReference type="InterPro" id="IPR014710">
    <property type="entry name" value="RmlC-like_jellyroll"/>
</dbReference>
<dbReference type="OrthoDB" id="161242at2"/>
<dbReference type="RefSeq" id="WP_135647528.1">
    <property type="nucleotide sequence ID" value="NZ_RQGF01000004.1"/>
</dbReference>
<comment type="caution">
    <text evidence="1">The sequence shown here is derived from an EMBL/GenBank/DDBJ whole genome shotgun (WGS) entry which is preliminary data.</text>
</comment>
<gene>
    <name evidence="1" type="ORF">EHQ64_00555</name>
</gene>
<dbReference type="SUPFAM" id="SSF51182">
    <property type="entry name" value="RmlC-like cupins"/>
    <property type="match status" value="1"/>
</dbReference>
<evidence type="ECO:0000313" key="1">
    <source>
        <dbReference type="EMBL" id="TGL65796.1"/>
    </source>
</evidence>
<protein>
    <recommendedName>
        <fullName evidence="3">Cupin</fullName>
    </recommendedName>
</protein>
<evidence type="ECO:0000313" key="2">
    <source>
        <dbReference type="Proteomes" id="UP000297762"/>
    </source>
</evidence>
<evidence type="ECO:0008006" key="3">
    <source>
        <dbReference type="Google" id="ProtNLM"/>
    </source>
</evidence>
<dbReference type="CDD" id="cd06990">
    <property type="entry name" value="cupin_DUF861"/>
    <property type="match status" value="1"/>
</dbReference>
<dbReference type="AlphaFoldDB" id="A0A4R9KFL8"/>
<dbReference type="Proteomes" id="UP000297762">
    <property type="component" value="Unassembled WGS sequence"/>
</dbReference>
<keyword evidence="2" id="KW-1185">Reference proteome</keyword>
<name>A0A4R9KFL8_9LEPT</name>
<dbReference type="Gene3D" id="2.60.120.10">
    <property type="entry name" value="Jelly Rolls"/>
    <property type="match status" value="1"/>
</dbReference>
<proteinExistence type="predicted"/>
<sequence length="124" mass="13623">MSDHKMQRGSLNAPNDVVRFGLIKKEEVVLDGVIVHRVTFDVGAKWSKDLKPVAGTESCLLPHVAYVQSGRLHVVMDDGSEDEFGPNDIMLLPPGHDAWSVGDEACVFIEFSAGGDIYEHNHSH</sequence>
<organism evidence="1 2">
    <name type="scientific">Leptospira sarikeiensis</name>
    <dbReference type="NCBI Taxonomy" id="2484943"/>
    <lineage>
        <taxon>Bacteria</taxon>
        <taxon>Pseudomonadati</taxon>
        <taxon>Spirochaetota</taxon>
        <taxon>Spirochaetia</taxon>
        <taxon>Leptospirales</taxon>
        <taxon>Leptospiraceae</taxon>
        <taxon>Leptospira</taxon>
    </lineage>
</organism>
<reference evidence="1" key="1">
    <citation type="journal article" date="2019" name="PLoS Negl. Trop. Dis.">
        <title>Revisiting the worldwide diversity of Leptospira species in the environment.</title>
        <authorList>
            <person name="Vincent A.T."/>
            <person name="Schiettekatte O."/>
            <person name="Bourhy P."/>
            <person name="Veyrier F.J."/>
            <person name="Picardeau M."/>
        </authorList>
    </citation>
    <scope>NUCLEOTIDE SEQUENCE [LARGE SCALE GENOMIC DNA]</scope>
    <source>
        <strain evidence="1">201702455</strain>
    </source>
</reference>
<dbReference type="EMBL" id="RQGF01000004">
    <property type="protein sequence ID" value="TGL65796.1"/>
    <property type="molecule type" value="Genomic_DNA"/>
</dbReference>
<dbReference type="InterPro" id="IPR011051">
    <property type="entry name" value="RmlC_Cupin_sf"/>
</dbReference>
<accession>A0A4R9KFL8</accession>